<dbReference type="Proteomes" id="UP000814033">
    <property type="component" value="Unassembled WGS sequence"/>
</dbReference>
<name>A0ACB8RRF2_9AGAM</name>
<keyword evidence="2" id="KW-1185">Reference proteome</keyword>
<evidence type="ECO:0000313" key="2">
    <source>
        <dbReference type="Proteomes" id="UP000814033"/>
    </source>
</evidence>
<evidence type="ECO:0000313" key="1">
    <source>
        <dbReference type="EMBL" id="KAI0046759.1"/>
    </source>
</evidence>
<accession>A0ACB8RRF2</accession>
<proteinExistence type="predicted"/>
<gene>
    <name evidence="1" type="ORF">FA95DRAFT_1340123</name>
</gene>
<dbReference type="EMBL" id="MU275918">
    <property type="protein sequence ID" value="KAI0046759.1"/>
    <property type="molecule type" value="Genomic_DNA"/>
</dbReference>
<sequence>MPISSQFAYPDYMDAPRFASAQTRCLALGIIPCLLISLAVKCHRNDSLHVDLASSISFLNLCLRRRVRFPETVRGLALHWHDLARCPTVALPTELVSQRTRRIHGWRAVVLHASHRSSHPGSVLAGSASRWAFWPSITMASQDCPGQGVKVRSVPDIPQKRGARFPFTAPGKFICVIQCQALRTRTHRRTHGQAFRAPHPPLRIGNTVVIHSTPINPS</sequence>
<protein>
    <submittedName>
        <fullName evidence="1">Uncharacterized protein</fullName>
    </submittedName>
</protein>
<reference evidence="1" key="2">
    <citation type="journal article" date="2022" name="New Phytol.">
        <title>Evolutionary transition to the ectomycorrhizal habit in the genomes of a hyperdiverse lineage of mushroom-forming fungi.</title>
        <authorList>
            <person name="Looney B."/>
            <person name="Miyauchi S."/>
            <person name="Morin E."/>
            <person name="Drula E."/>
            <person name="Courty P.E."/>
            <person name="Kohler A."/>
            <person name="Kuo A."/>
            <person name="LaButti K."/>
            <person name="Pangilinan J."/>
            <person name="Lipzen A."/>
            <person name="Riley R."/>
            <person name="Andreopoulos W."/>
            <person name="He G."/>
            <person name="Johnson J."/>
            <person name="Nolan M."/>
            <person name="Tritt A."/>
            <person name="Barry K.W."/>
            <person name="Grigoriev I.V."/>
            <person name="Nagy L.G."/>
            <person name="Hibbett D."/>
            <person name="Henrissat B."/>
            <person name="Matheny P.B."/>
            <person name="Labbe J."/>
            <person name="Martin F.M."/>
        </authorList>
    </citation>
    <scope>NUCLEOTIDE SEQUENCE</scope>
    <source>
        <strain evidence="1">FP105234-sp</strain>
    </source>
</reference>
<reference evidence="1" key="1">
    <citation type="submission" date="2021-02" db="EMBL/GenBank/DDBJ databases">
        <authorList>
            <consortium name="DOE Joint Genome Institute"/>
            <person name="Ahrendt S."/>
            <person name="Looney B.P."/>
            <person name="Miyauchi S."/>
            <person name="Morin E."/>
            <person name="Drula E."/>
            <person name="Courty P.E."/>
            <person name="Chicoki N."/>
            <person name="Fauchery L."/>
            <person name="Kohler A."/>
            <person name="Kuo A."/>
            <person name="Labutti K."/>
            <person name="Pangilinan J."/>
            <person name="Lipzen A."/>
            <person name="Riley R."/>
            <person name="Andreopoulos W."/>
            <person name="He G."/>
            <person name="Johnson J."/>
            <person name="Barry K.W."/>
            <person name="Grigoriev I.V."/>
            <person name="Nagy L."/>
            <person name="Hibbett D."/>
            <person name="Henrissat B."/>
            <person name="Matheny P.B."/>
            <person name="Labbe J."/>
            <person name="Martin F."/>
        </authorList>
    </citation>
    <scope>NUCLEOTIDE SEQUENCE</scope>
    <source>
        <strain evidence="1">FP105234-sp</strain>
    </source>
</reference>
<comment type="caution">
    <text evidence="1">The sequence shown here is derived from an EMBL/GenBank/DDBJ whole genome shotgun (WGS) entry which is preliminary data.</text>
</comment>
<organism evidence="1 2">
    <name type="scientific">Auriscalpium vulgare</name>
    <dbReference type="NCBI Taxonomy" id="40419"/>
    <lineage>
        <taxon>Eukaryota</taxon>
        <taxon>Fungi</taxon>
        <taxon>Dikarya</taxon>
        <taxon>Basidiomycota</taxon>
        <taxon>Agaricomycotina</taxon>
        <taxon>Agaricomycetes</taxon>
        <taxon>Russulales</taxon>
        <taxon>Auriscalpiaceae</taxon>
        <taxon>Auriscalpium</taxon>
    </lineage>
</organism>